<dbReference type="GO" id="GO:0005730">
    <property type="term" value="C:nucleolus"/>
    <property type="evidence" value="ECO:0007669"/>
    <property type="project" value="TreeGrafter"/>
</dbReference>
<dbReference type="InterPro" id="IPR021714">
    <property type="entry name" value="URB1_N"/>
</dbReference>
<feature type="region of interest" description="Disordered" evidence="1">
    <location>
        <begin position="804"/>
        <end position="831"/>
    </location>
</feature>
<keyword evidence="4" id="KW-1185">Reference proteome</keyword>
<dbReference type="GO" id="GO:0000466">
    <property type="term" value="P:maturation of 5.8S rRNA from tricistronic rRNA transcript (SSU-rRNA, 5.8S rRNA, LSU-rRNA)"/>
    <property type="evidence" value="ECO:0007669"/>
    <property type="project" value="TreeGrafter"/>
</dbReference>
<dbReference type="PANTHER" id="PTHR13500:SF0">
    <property type="entry name" value="NUCLEOLAR PRE-RIBOSOMAL-ASSOCIATED PROTEIN 1"/>
    <property type="match status" value="1"/>
</dbReference>
<dbReference type="EMBL" id="JAFCMP010000546">
    <property type="protein sequence ID" value="KAG5175726.1"/>
    <property type="molecule type" value="Genomic_DNA"/>
</dbReference>
<gene>
    <name evidence="3" type="ORF">JKP88DRAFT_337407</name>
</gene>
<evidence type="ECO:0000313" key="4">
    <source>
        <dbReference type="Proteomes" id="UP000664859"/>
    </source>
</evidence>
<feature type="non-terminal residue" evidence="3">
    <location>
        <position position="1"/>
    </location>
</feature>
<evidence type="ECO:0000313" key="3">
    <source>
        <dbReference type="EMBL" id="KAG5175726.1"/>
    </source>
</evidence>
<evidence type="ECO:0000256" key="1">
    <source>
        <dbReference type="SAM" id="MobiDB-lite"/>
    </source>
</evidence>
<feature type="region of interest" description="Disordered" evidence="1">
    <location>
        <begin position="895"/>
        <end position="918"/>
    </location>
</feature>
<reference evidence="3" key="1">
    <citation type="submission" date="2021-02" db="EMBL/GenBank/DDBJ databases">
        <title>First Annotated Genome of the Yellow-green Alga Tribonema minus.</title>
        <authorList>
            <person name="Mahan K.M."/>
        </authorList>
    </citation>
    <scope>NUCLEOTIDE SEQUENCE</scope>
    <source>
        <strain evidence="3">UTEX B ZZ1240</strain>
    </source>
</reference>
<feature type="domain" description="URB1 N-terminal" evidence="2">
    <location>
        <begin position="107"/>
        <end position="325"/>
    </location>
</feature>
<dbReference type="PANTHER" id="PTHR13500">
    <property type="entry name" value="NUCLEOLAR PRERIBOSOMAL-ASSOCIATED PROTEIN 1"/>
    <property type="match status" value="1"/>
</dbReference>
<feature type="compositionally biased region" description="Pro residues" evidence="1">
    <location>
        <begin position="819"/>
        <end position="828"/>
    </location>
</feature>
<dbReference type="Proteomes" id="UP000664859">
    <property type="component" value="Unassembled WGS sequence"/>
</dbReference>
<feature type="region of interest" description="Disordered" evidence="1">
    <location>
        <begin position="59"/>
        <end position="85"/>
    </location>
</feature>
<protein>
    <recommendedName>
        <fullName evidence="2">URB1 N-terminal domain-containing protein</fullName>
    </recommendedName>
</protein>
<dbReference type="InterPro" id="IPR039844">
    <property type="entry name" value="URB1"/>
</dbReference>
<name>A0A835YHQ9_9STRA</name>
<accession>A0A835YHQ9</accession>
<comment type="caution">
    <text evidence="3">The sequence shown here is derived from an EMBL/GenBank/DDBJ whole genome shotgun (WGS) entry which is preliminary data.</text>
</comment>
<organism evidence="3 4">
    <name type="scientific">Tribonema minus</name>
    <dbReference type="NCBI Taxonomy" id="303371"/>
    <lineage>
        <taxon>Eukaryota</taxon>
        <taxon>Sar</taxon>
        <taxon>Stramenopiles</taxon>
        <taxon>Ochrophyta</taxon>
        <taxon>PX clade</taxon>
        <taxon>Xanthophyceae</taxon>
        <taxon>Tribonematales</taxon>
        <taxon>Tribonemataceae</taxon>
        <taxon>Tribonema</taxon>
    </lineage>
</organism>
<dbReference type="Pfam" id="PF11707">
    <property type="entry name" value="Npa1"/>
    <property type="match status" value="1"/>
</dbReference>
<evidence type="ECO:0000259" key="2">
    <source>
        <dbReference type="Pfam" id="PF11707"/>
    </source>
</evidence>
<sequence length="1350" mass="133444">MALALGIAEGRVALSESWVLDVVDFTAILNSDNETVLVQGLGRAAAQIRREHDSLLLPEDRDDVADADGGGGGGGAASQRGGASDARSSGAPLGLLGAYLAASPDAAELFVLFDLDQRNKSRALTAAHTDLLAAAVACLAAAARGRAASAATAAGAALCRRLLKERLPALQQQLAGAGGEAAERATLALLAALARFNRTSARELSRHVAFGGRAFARLAAKRGAAAAAPSAAAAAALALLPTVRGIARSGDGDGEWRPDVRHACVRLLAALFDGGDAAVRARLLAPAARRPGSAALSQALRAPLAEDAAPTALLVLRLMDQYVLRAPVQRSGGGGGGGAAQRARVSFFCADAMDALRAAAFESPHARVRKRSLTLLTALLTDAALSPFLSHAAGVAAAGAGAAAAAALPEPPRAVARAALLLPAQSDAAARALLVAVLRATPPLLAPFLESLSAASLEPRATPRCLRGYALLAEVLRCAPLPRGDLSGAAAAALAALVLPPALGKKEFTKGILSPSPLVQASTLTLLCAALARAGALLRRLSAAADARAALSAQLRAQLPEVQTILALRARLDPFTAPAAAAAAAGSAAVAAKEAAGAMGGDGATEETEAQETQTTYIYGRALAALRLYARHLPAAVDAARFDLLKLLPPAAALAAAPPLLRRALLALLAEARAPPGAWLAAPKAAAAAGGGGGDGAAAASAAAAAVKPGEGVAAAAPAKAVAAAVAEAPLAVVLRAMLAAERGGEGDGERAAARQAAISGLLSTGLFCVAGAAAEGEAQLWVDERRRMLYDLIAPRDVNLHRAQQTVSARPQRIADAPPLPPPPLPPQASEDGIPALLALTQAAHADRHRLALRGIEGAERGARALGAALAPDFNIEFSPLLVAALDALAAGGSSSGGGSGGGGGSGSGSDSGGGGGSELRRLAANVAFRSLHLHADPAPLAGVIESALGGAAAAAAAAAHVNGGTGDMGLARYARALLGAAPWPAEAAALSPGDFCRSAFSAAFDEVGAGGGRGAMAAAAAAASVEEEPMWRVLAQAFMPTGGGGSGSTCALARPEVEGVVARRLRRLHAAELPLAARQACAQLRLLLSRRGGSGSGGAEEVLVAALRLLSVAVLSAAAMDTRDTALDTFGDSGGIDDSPLGAAPAAGSGGGSSAAAADMLPQLLSIVFGDSFIVDVALRGKLGHEAGRHMCAALVALLRTCSEAAAEAAVEASAASAAAAAAAEARVWQTPAVRAFLEALCAAAAAAALQPDAKGDDALRALAAPLHACADRCGSAALSRVVRALLHGLHASGCGADSIGGGDIGGGSSGSGGGGGAARALLEQLLEQAECEQREGRGGLSLISDDD</sequence>
<dbReference type="GO" id="GO:0000463">
    <property type="term" value="P:maturation of LSU-rRNA from tricistronic rRNA transcript (SSU-rRNA, 5.8S rRNA, LSU-rRNA)"/>
    <property type="evidence" value="ECO:0007669"/>
    <property type="project" value="TreeGrafter"/>
</dbReference>
<proteinExistence type="predicted"/>